<feature type="compositionally biased region" description="Basic and acidic residues" evidence="1">
    <location>
        <begin position="7"/>
        <end position="17"/>
    </location>
</feature>
<gene>
    <name evidence="2" type="ORF">WMY93_033113</name>
</gene>
<protein>
    <submittedName>
        <fullName evidence="2">Uncharacterized protein</fullName>
    </submittedName>
</protein>
<sequence>MYRPRPAAHEPGQRRCGSEAVTLQSGNTERCVSSLLPGHSTSARAHEQHALFTCQHLSRLRPKEGPFKLCEAPESLSRSRTRSGQDLEGRSVDFTRRSVSRRTNKRWTPQDAQTSTGCLKTHKQALDASRRTNKHWTPQDAQTSTGRLKTHKQALDASRRTKSAGRLKMPDEEVLVTAGPGPDPEEVQVQTLRRSRSRPRGGPAPVLPSDHNRSQSKHLSPLGENRPRIITGLSLLDLGQDCSWIVSCKRLSPLGLDLSLDHNRSESWGFLLGRLQTHTKPDPR</sequence>
<comment type="caution">
    <text evidence="2">The sequence shown here is derived from an EMBL/GenBank/DDBJ whole genome shotgun (WGS) entry which is preliminary data.</text>
</comment>
<feature type="region of interest" description="Disordered" evidence="1">
    <location>
        <begin position="96"/>
        <end position="225"/>
    </location>
</feature>
<accession>A0AAW0MM61</accession>
<reference evidence="3" key="1">
    <citation type="submission" date="2024-04" db="EMBL/GenBank/DDBJ databases">
        <title>Salinicola lusitanus LLJ914,a marine bacterium isolated from the Okinawa Trough.</title>
        <authorList>
            <person name="Li J."/>
        </authorList>
    </citation>
    <scope>NUCLEOTIDE SEQUENCE [LARGE SCALE GENOMIC DNA]</scope>
</reference>
<feature type="region of interest" description="Disordered" evidence="1">
    <location>
        <begin position="1"/>
        <end position="21"/>
    </location>
</feature>
<name>A0AAW0MM61_9GOBI</name>
<proteinExistence type="predicted"/>
<feature type="compositionally biased region" description="Polar residues" evidence="1">
    <location>
        <begin position="106"/>
        <end position="118"/>
    </location>
</feature>
<evidence type="ECO:0000313" key="3">
    <source>
        <dbReference type="Proteomes" id="UP001460270"/>
    </source>
</evidence>
<feature type="compositionally biased region" description="Polar residues" evidence="1">
    <location>
        <begin position="135"/>
        <end position="147"/>
    </location>
</feature>
<dbReference type="EMBL" id="JBBPFD010000126">
    <property type="protein sequence ID" value="KAK7880216.1"/>
    <property type="molecule type" value="Genomic_DNA"/>
</dbReference>
<evidence type="ECO:0000256" key="1">
    <source>
        <dbReference type="SAM" id="MobiDB-lite"/>
    </source>
</evidence>
<keyword evidence="3" id="KW-1185">Reference proteome</keyword>
<evidence type="ECO:0000313" key="2">
    <source>
        <dbReference type="EMBL" id="KAK7880216.1"/>
    </source>
</evidence>
<dbReference type="Proteomes" id="UP001460270">
    <property type="component" value="Unassembled WGS sequence"/>
</dbReference>
<dbReference type="AlphaFoldDB" id="A0AAW0MM61"/>
<organism evidence="2 3">
    <name type="scientific">Mugilogobius chulae</name>
    <name type="common">yellowstripe goby</name>
    <dbReference type="NCBI Taxonomy" id="88201"/>
    <lineage>
        <taxon>Eukaryota</taxon>
        <taxon>Metazoa</taxon>
        <taxon>Chordata</taxon>
        <taxon>Craniata</taxon>
        <taxon>Vertebrata</taxon>
        <taxon>Euteleostomi</taxon>
        <taxon>Actinopterygii</taxon>
        <taxon>Neopterygii</taxon>
        <taxon>Teleostei</taxon>
        <taxon>Neoteleostei</taxon>
        <taxon>Acanthomorphata</taxon>
        <taxon>Gobiaria</taxon>
        <taxon>Gobiiformes</taxon>
        <taxon>Gobioidei</taxon>
        <taxon>Gobiidae</taxon>
        <taxon>Gobionellinae</taxon>
        <taxon>Mugilogobius</taxon>
    </lineage>
</organism>